<dbReference type="Proteomes" id="UP000033187">
    <property type="component" value="Chromosome 1"/>
</dbReference>
<keyword evidence="2" id="KW-1185">Reference proteome</keyword>
<dbReference type="EMBL" id="LN829119">
    <property type="protein sequence ID" value="CPR20842.1"/>
    <property type="molecule type" value="Genomic_DNA"/>
</dbReference>
<protein>
    <recommendedName>
        <fullName evidence="3">Response regulatory domain-containing protein</fullName>
    </recommendedName>
</protein>
<sequence>MSLSAAILAIAPDPAFGASLGFVLEAEGCEVLLLKALPSTHDSMNTFDCVIVDDNALINKEKNLNHLRALASPIILLVDRSDEFSVGESFWIIEKPILGLKLIEAVRSALRAAYELRPQIYVT</sequence>
<organism evidence="1 2">
    <name type="scientific">Candidatus Filomicrobium marinum</name>
    <dbReference type="NCBI Taxonomy" id="1608628"/>
    <lineage>
        <taxon>Bacteria</taxon>
        <taxon>Pseudomonadati</taxon>
        <taxon>Pseudomonadota</taxon>
        <taxon>Alphaproteobacteria</taxon>
        <taxon>Hyphomicrobiales</taxon>
        <taxon>Hyphomicrobiaceae</taxon>
        <taxon>Filomicrobium</taxon>
    </lineage>
</organism>
<evidence type="ECO:0000313" key="2">
    <source>
        <dbReference type="Proteomes" id="UP000033187"/>
    </source>
</evidence>
<evidence type="ECO:0000313" key="1">
    <source>
        <dbReference type="EMBL" id="CPR20842.1"/>
    </source>
</evidence>
<dbReference type="KEGG" id="fiy:BN1229_v1_2790"/>
<accession>A0A0D6JI09</accession>
<dbReference type="AlphaFoldDB" id="A0A0D6JI09"/>
<dbReference type="InterPro" id="IPR011006">
    <property type="entry name" value="CheY-like_superfamily"/>
</dbReference>
<gene>
    <name evidence="1" type="ORF">YBN1229_v1_2790</name>
</gene>
<dbReference type="RefSeq" id="WP_046478977.1">
    <property type="nucleotide sequence ID" value="NZ_LN829118.1"/>
</dbReference>
<reference evidence="2" key="1">
    <citation type="submission" date="2015-02" db="EMBL/GenBank/DDBJ databases">
        <authorList>
            <person name="Chooi Y.-H."/>
        </authorList>
    </citation>
    <scope>NUCLEOTIDE SEQUENCE [LARGE SCALE GENOMIC DNA]</scope>
    <source>
        <strain evidence="2">strain Y</strain>
    </source>
</reference>
<proteinExistence type="predicted"/>
<name>A0A0D6JI09_9HYPH</name>
<evidence type="ECO:0008006" key="3">
    <source>
        <dbReference type="Google" id="ProtNLM"/>
    </source>
</evidence>
<dbReference type="SUPFAM" id="SSF52172">
    <property type="entry name" value="CheY-like"/>
    <property type="match status" value="1"/>
</dbReference>
<dbReference type="KEGG" id="fil:BN1229_v1_3130"/>